<gene>
    <name evidence="1" type="ORF">L1987_75321</name>
</gene>
<dbReference type="EMBL" id="CM042042">
    <property type="protein sequence ID" value="KAI3705089.1"/>
    <property type="molecule type" value="Genomic_DNA"/>
</dbReference>
<keyword evidence="2" id="KW-1185">Reference proteome</keyword>
<accession>A0ACB9A4E4</accession>
<evidence type="ECO:0000313" key="2">
    <source>
        <dbReference type="Proteomes" id="UP001056120"/>
    </source>
</evidence>
<reference evidence="1 2" key="2">
    <citation type="journal article" date="2022" name="Mol. Ecol. Resour.">
        <title>The genomes of chicory, endive, great burdock and yacon provide insights into Asteraceae paleo-polyploidization history and plant inulin production.</title>
        <authorList>
            <person name="Fan W."/>
            <person name="Wang S."/>
            <person name="Wang H."/>
            <person name="Wang A."/>
            <person name="Jiang F."/>
            <person name="Liu H."/>
            <person name="Zhao H."/>
            <person name="Xu D."/>
            <person name="Zhang Y."/>
        </authorList>
    </citation>
    <scope>NUCLEOTIDE SEQUENCE [LARGE SCALE GENOMIC DNA]</scope>
    <source>
        <strain evidence="2">cv. Yunnan</strain>
        <tissue evidence="1">Leaves</tissue>
    </source>
</reference>
<proteinExistence type="predicted"/>
<protein>
    <submittedName>
        <fullName evidence="1">Uncharacterized protein</fullName>
    </submittedName>
</protein>
<sequence>MSYSLANFLPSELPTAQVPYDFTSSSSTESDSDDDEITGLTRRFTRSVSFQERLKLPYPVEKRGLNWNASVPTQVRSSPTTPFGQTREDSWELIYAAAREVARMKINTAAVNDAVLANRGLLGAPLSNRHYLPNRAIWSQKEAFFRQHLFRRRVAGGTNYDCGGRCGTAAPSGFRQSAWPPLPVSKPVPGGRISVVKKERSGTGVFLPRSYGNIPPEMKKTSACSHNQLPAVFAQPFNKNMGPIIPQPQCPQYQVQPSPPHHFNREALAELVTARLNAVMLAKQRPETRMGPPEVVLPQDWTY</sequence>
<reference evidence="2" key="1">
    <citation type="journal article" date="2022" name="Mol. Ecol. Resour.">
        <title>The genomes of chicory, endive, great burdock and yacon provide insights into Asteraceae palaeo-polyploidization history and plant inulin production.</title>
        <authorList>
            <person name="Fan W."/>
            <person name="Wang S."/>
            <person name="Wang H."/>
            <person name="Wang A."/>
            <person name="Jiang F."/>
            <person name="Liu H."/>
            <person name="Zhao H."/>
            <person name="Xu D."/>
            <person name="Zhang Y."/>
        </authorList>
    </citation>
    <scope>NUCLEOTIDE SEQUENCE [LARGE SCALE GENOMIC DNA]</scope>
    <source>
        <strain evidence="2">cv. Yunnan</strain>
    </source>
</reference>
<evidence type="ECO:0000313" key="1">
    <source>
        <dbReference type="EMBL" id="KAI3705089.1"/>
    </source>
</evidence>
<name>A0ACB9A4E4_9ASTR</name>
<organism evidence="1 2">
    <name type="scientific">Smallanthus sonchifolius</name>
    <dbReference type="NCBI Taxonomy" id="185202"/>
    <lineage>
        <taxon>Eukaryota</taxon>
        <taxon>Viridiplantae</taxon>
        <taxon>Streptophyta</taxon>
        <taxon>Embryophyta</taxon>
        <taxon>Tracheophyta</taxon>
        <taxon>Spermatophyta</taxon>
        <taxon>Magnoliopsida</taxon>
        <taxon>eudicotyledons</taxon>
        <taxon>Gunneridae</taxon>
        <taxon>Pentapetalae</taxon>
        <taxon>asterids</taxon>
        <taxon>campanulids</taxon>
        <taxon>Asterales</taxon>
        <taxon>Asteraceae</taxon>
        <taxon>Asteroideae</taxon>
        <taxon>Heliantheae alliance</taxon>
        <taxon>Millerieae</taxon>
        <taxon>Smallanthus</taxon>
    </lineage>
</organism>
<comment type="caution">
    <text evidence="1">The sequence shown here is derived from an EMBL/GenBank/DDBJ whole genome shotgun (WGS) entry which is preliminary data.</text>
</comment>
<dbReference type="Proteomes" id="UP001056120">
    <property type="component" value="Linkage Group LG25"/>
</dbReference>